<keyword evidence="1" id="KW-0863">Zinc-finger</keyword>
<dbReference type="PROSITE" id="PS50158">
    <property type="entry name" value="ZF_CCHC"/>
    <property type="match status" value="1"/>
</dbReference>
<evidence type="ECO:0000313" key="5">
    <source>
        <dbReference type="Proteomes" id="UP000257109"/>
    </source>
</evidence>
<dbReference type="InterPro" id="IPR036875">
    <property type="entry name" value="Znf_CCHC_sf"/>
</dbReference>
<comment type="caution">
    <text evidence="4">The sequence shown here is derived from an EMBL/GenBank/DDBJ whole genome shotgun (WGS) entry which is preliminary data.</text>
</comment>
<dbReference type="EMBL" id="QJKJ01008521">
    <property type="protein sequence ID" value="RDX79508.1"/>
    <property type="molecule type" value="Genomic_DNA"/>
</dbReference>
<feature type="non-terminal residue" evidence="4">
    <location>
        <position position="1"/>
    </location>
</feature>
<proteinExistence type="predicted"/>
<feature type="compositionally biased region" description="Basic residues" evidence="2">
    <location>
        <begin position="132"/>
        <end position="142"/>
    </location>
</feature>
<dbReference type="InterPro" id="IPR001878">
    <property type="entry name" value="Znf_CCHC"/>
</dbReference>
<keyword evidence="5" id="KW-1185">Reference proteome</keyword>
<dbReference type="GO" id="GO:0008270">
    <property type="term" value="F:zinc ion binding"/>
    <property type="evidence" value="ECO:0007669"/>
    <property type="project" value="UniProtKB-KW"/>
</dbReference>
<feature type="domain" description="CCHC-type" evidence="3">
    <location>
        <begin position="112"/>
        <end position="126"/>
    </location>
</feature>
<organism evidence="4 5">
    <name type="scientific">Mucuna pruriens</name>
    <name type="common">Velvet bean</name>
    <name type="synonym">Dolichos pruriens</name>
    <dbReference type="NCBI Taxonomy" id="157652"/>
    <lineage>
        <taxon>Eukaryota</taxon>
        <taxon>Viridiplantae</taxon>
        <taxon>Streptophyta</taxon>
        <taxon>Embryophyta</taxon>
        <taxon>Tracheophyta</taxon>
        <taxon>Spermatophyta</taxon>
        <taxon>Magnoliopsida</taxon>
        <taxon>eudicotyledons</taxon>
        <taxon>Gunneridae</taxon>
        <taxon>Pentapetalae</taxon>
        <taxon>rosids</taxon>
        <taxon>fabids</taxon>
        <taxon>Fabales</taxon>
        <taxon>Fabaceae</taxon>
        <taxon>Papilionoideae</taxon>
        <taxon>50 kb inversion clade</taxon>
        <taxon>NPAAA clade</taxon>
        <taxon>indigoferoid/millettioid clade</taxon>
        <taxon>Phaseoleae</taxon>
        <taxon>Mucuna</taxon>
    </lineage>
</organism>
<evidence type="ECO:0000259" key="3">
    <source>
        <dbReference type="PROSITE" id="PS50158"/>
    </source>
</evidence>
<protein>
    <recommendedName>
        <fullName evidence="3">CCHC-type domain-containing protein</fullName>
    </recommendedName>
</protein>
<dbReference type="SUPFAM" id="SSF57756">
    <property type="entry name" value="Retrovirus zinc finger-like domains"/>
    <property type="match status" value="1"/>
</dbReference>
<accession>A0A371FMF6</accession>
<keyword evidence="1" id="KW-0479">Metal-binding</keyword>
<name>A0A371FMF6_MUCPR</name>
<reference evidence="4" key="1">
    <citation type="submission" date="2018-05" db="EMBL/GenBank/DDBJ databases">
        <title>Draft genome of Mucuna pruriens seed.</title>
        <authorList>
            <person name="Nnadi N.E."/>
            <person name="Vos R."/>
            <person name="Hasami M.H."/>
            <person name="Devisetty U.K."/>
            <person name="Aguiy J.C."/>
        </authorList>
    </citation>
    <scope>NUCLEOTIDE SEQUENCE [LARGE SCALE GENOMIC DNA]</scope>
    <source>
        <strain evidence="4">JCA_2017</strain>
    </source>
</reference>
<evidence type="ECO:0000256" key="1">
    <source>
        <dbReference type="PROSITE-ProRule" id="PRU00047"/>
    </source>
</evidence>
<evidence type="ECO:0000256" key="2">
    <source>
        <dbReference type="SAM" id="MobiDB-lite"/>
    </source>
</evidence>
<feature type="region of interest" description="Disordered" evidence="2">
    <location>
        <begin position="132"/>
        <end position="154"/>
    </location>
</feature>
<evidence type="ECO:0000313" key="4">
    <source>
        <dbReference type="EMBL" id="RDX79508.1"/>
    </source>
</evidence>
<dbReference type="GO" id="GO:0003676">
    <property type="term" value="F:nucleic acid binding"/>
    <property type="evidence" value="ECO:0007669"/>
    <property type="project" value="InterPro"/>
</dbReference>
<gene>
    <name evidence="4" type="ORF">CR513_40057</name>
</gene>
<dbReference type="AlphaFoldDB" id="A0A371FMF6"/>
<dbReference type="Proteomes" id="UP000257109">
    <property type="component" value="Unassembled WGS sequence"/>
</dbReference>
<sequence length="221" mass="26329">MFVHQYELFIMGDHKSINQMFGWSQTIINNLRSLVKFIALKAHKAYKQTSSKAFKVEESSDVASEEEDFDEDELSFVFEKIHYKWKKKGRLRWRNYSKKTSKDNKHKTKVVCYECNKPRHFKSKCPTLEKKEKKKKGLSSRKRKEDVDLSSTNEEGKEEKANLCLMANIEYESEEDKVIFKDLNHLQFAYQEILSNFSTLFICFKDLKRRFSKISKDFESL</sequence>
<keyword evidence="1" id="KW-0862">Zinc</keyword>